<evidence type="ECO:0000313" key="2">
    <source>
        <dbReference type="EMBL" id="CUM76266.1"/>
    </source>
</evidence>
<dbReference type="AlphaFoldDB" id="A0A173REW1"/>
<accession>A0A173REW1</accession>
<reference evidence="2 3" key="1">
    <citation type="submission" date="2015-09" db="EMBL/GenBank/DDBJ databases">
        <authorList>
            <consortium name="Pathogen Informatics"/>
        </authorList>
    </citation>
    <scope>NUCLEOTIDE SEQUENCE [LARGE SCALE GENOMIC DNA]</scope>
    <source>
        <strain evidence="2 3">2789STDY5834966</strain>
    </source>
</reference>
<evidence type="ECO:0000313" key="3">
    <source>
        <dbReference type="Proteomes" id="UP000095390"/>
    </source>
</evidence>
<proteinExistence type="predicted"/>
<evidence type="ECO:0000259" key="1">
    <source>
        <dbReference type="Pfam" id="PF01610"/>
    </source>
</evidence>
<dbReference type="Proteomes" id="UP000095390">
    <property type="component" value="Unassembled WGS sequence"/>
</dbReference>
<name>A0A173REW1_9FIRM</name>
<dbReference type="PANTHER" id="PTHR33498:SF1">
    <property type="entry name" value="TRANSPOSASE FOR INSERTION SEQUENCE ELEMENT IS1557"/>
    <property type="match status" value="1"/>
</dbReference>
<dbReference type="RefSeq" id="WP_242858106.1">
    <property type="nucleotide sequence ID" value="NZ_CYYC01000001.1"/>
</dbReference>
<dbReference type="InterPro" id="IPR047951">
    <property type="entry name" value="Transpos_ISL3"/>
</dbReference>
<feature type="domain" description="Transposase IS204/IS1001/IS1096/IS1165 DDE" evidence="1">
    <location>
        <begin position="57"/>
        <end position="152"/>
    </location>
</feature>
<organism evidence="2 3">
    <name type="scientific">Anaerobutyricum hallii</name>
    <dbReference type="NCBI Taxonomy" id="39488"/>
    <lineage>
        <taxon>Bacteria</taxon>
        <taxon>Bacillati</taxon>
        <taxon>Bacillota</taxon>
        <taxon>Clostridia</taxon>
        <taxon>Lachnospirales</taxon>
        <taxon>Lachnospiraceae</taxon>
        <taxon>Anaerobutyricum</taxon>
    </lineage>
</organism>
<dbReference type="Pfam" id="PF01610">
    <property type="entry name" value="DDE_Tnp_ISL3"/>
    <property type="match status" value="1"/>
</dbReference>
<dbReference type="InterPro" id="IPR002560">
    <property type="entry name" value="Transposase_DDE"/>
</dbReference>
<sequence length="175" mass="19800">MTERCADFICTLALETSCEGCARVCRTLGIKTSGDIVIRLLLKRYESLPQPEVSDVIGVDDFAYKKRHTYGTIIVNEKTHEPITLLNGRNGDTLREWLKNNKNVKVVTRDRASAYAKVIAEELPDAMQVADRFHLHQNLLETIKKALNQEIPATISIPHNDTSIDAEEHCKKNRI</sequence>
<dbReference type="PANTHER" id="PTHR33498">
    <property type="entry name" value="TRANSPOSASE FOR INSERTION SEQUENCE ELEMENT IS1557"/>
    <property type="match status" value="1"/>
</dbReference>
<dbReference type="EMBL" id="CYYC01000001">
    <property type="protein sequence ID" value="CUM76266.1"/>
    <property type="molecule type" value="Genomic_DNA"/>
</dbReference>
<protein>
    <submittedName>
        <fullName evidence="2">Transposase and inactivated derivatives</fullName>
    </submittedName>
</protein>
<gene>
    <name evidence="2" type="ORF">ERS852578_00069</name>
</gene>